<accession>A0ABS9D9B7</accession>
<dbReference type="Gene3D" id="1.20.210.10">
    <property type="entry name" value="Cytochrome c oxidase-like, subunit I domain"/>
    <property type="match status" value="1"/>
</dbReference>
<evidence type="ECO:0000313" key="2">
    <source>
        <dbReference type="EMBL" id="MCF2949476.1"/>
    </source>
</evidence>
<dbReference type="EMBL" id="JAKGAS010000008">
    <property type="protein sequence ID" value="MCF2949476.1"/>
    <property type="molecule type" value="Genomic_DNA"/>
</dbReference>
<proteinExistence type="predicted"/>
<protein>
    <submittedName>
        <fullName evidence="2">TonB-dependent receptor</fullName>
    </submittedName>
</protein>
<gene>
    <name evidence="2" type="ORF">L0668_15255</name>
</gene>
<keyword evidence="3" id="KW-1185">Reference proteome</keyword>
<evidence type="ECO:0000256" key="1">
    <source>
        <dbReference type="SAM" id="Phobius"/>
    </source>
</evidence>
<comment type="caution">
    <text evidence="2">The sequence shown here is derived from an EMBL/GenBank/DDBJ whole genome shotgun (WGS) entry which is preliminary data.</text>
</comment>
<keyword evidence="1" id="KW-1133">Transmembrane helix</keyword>
<keyword evidence="1" id="KW-0472">Membrane</keyword>
<keyword evidence="2" id="KW-0675">Receptor</keyword>
<feature type="transmembrane region" description="Helical" evidence="1">
    <location>
        <begin position="37"/>
        <end position="57"/>
    </location>
</feature>
<reference evidence="2 3" key="1">
    <citation type="submission" date="2022-01" db="EMBL/GenBank/DDBJ databases">
        <title>Paraglaciecola sp. G1-23.</title>
        <authorList>
            <person name="Jin M.S."/>
            <person name="Han D.M."/>
            <person name="Kim H.M."/>
            <person name="Jeon C.O."/>
        </authorList>
    </citation>
    <scope>NUCLEOTIDE SEQUENCE [LARGE SCALE GENOMIC DNA]</scope>
    <source>
        <strain evidence="2 3">G1-23</strain>
    </source>
</reference>
<name>A0ABS9D9B7_9ALTE</name>
<feature type="transmembrane region" description="Helical" evidence="1">
    <location>
        <begin position="5"/>
        <end position="25"/>
    </location>
</feature>
<organism evidence="2 3">
    <name type="scientific">Paraglaciecola algarum</name>
    <dbReference type="NCBI Taxonomy" id="3050085"/>
    <lineage>
        <taxon>Bacteria</taxon>
        <taxon>Pseudomonadati</taxon>
        <taxon>Pseudomonadota</taxon>
        <taxon>Gammaproteobacteria</taxon>
        <taxon>Alteromonadales</taxon>
        <taxon>Alteromonadaceae</taxon>
        <taxon>Paraglaciecola</taxon>
    </lineage>
</organism>
<evidence type="ECO:0000313" key="3">
    <source>
        <dbReference type="Proteomes" id="UP001521137"/>
    </source>
</evidence>
<feature type="transmembrane region" description="Helical" evidence="1">
    <location>
        <begin position="96"/>
        <end position="118"/>
    </location>
</feature>
<dbReference type="Proteomes" id="UP001521137">
    <property type="component" value="Unassembled WGS sequence"/>
</dbReference>
<sequence>MDRKYVLTALGYALVGLVLGIYMAASKNHGQLVAHAHIMLVGFVVSFIYSVIYKAWLTDQTSKLCVAQYICHQVGALVLVSALFCMYGNYADAAVLGPILGISSILVLIGMILMKIIFIKQTKNS</sequence>
<keyword evidence="1" id="KW-0812">Transmembrane</keyword>
<dbReference type="RefSeq" id="WP_235313575.1">
    <property type="nucleotide sequence ID" value="NZ_JAKGAS010000008.1"/>
</dbReference>
<dbReference type="InterPro" id="IPR036927">
    <property type="entry name" value="Cyt_c_oxase-like_su1_sf"/>
</dbReference>
<feature type="transmembrane region" description="Helical" evidence="1">
    <location>
        <begin position="69"/>
        <end position="90"/>
    </location>
</feature>